<protein>
    <recommendedName>
        <fullName evidence="3">DUF211 domain-containing protein</fullName>
    </recommendedName>
</protein>
<comment type="caution">
    <text evidence="2">The sequence shown here is derived from an EMBL/GenBank/DDBJ whole genome shotgun (WGS) entry which is preliminary data.</text>
</comment>
<dbReference type="InterPro" id="IPR003831">
    <property type="entry name" value="DUF211"/>
</dbReference>
<name>A0A7C4JJZ9_9CREN</name>
<gene>
    <name evidence="2" type="ORF">ENU08_03935</name>
    <name evidence="1" type="ORF">ENU41_02065</name>
</gene>
<organism evidence="2">
    <name type="scientific">Ignisphaera aggregans</name>
    <dbReference type="NCBI Taxonomy" id="334771"/>
    <lineage>
        <taxon>Archaea</taxon>
        <taxon>Thermoproteota</taxon>
        <taxon>Thermoprotei</taxon>
        <taxon>Desulfurococcales</taxon>
        <taxon>Desulfurococcaceae</taxon>
        <taxon>Ignisphaera</taxon>
    </lineage>
</organism>
<evidence type="ECO:0000313" key="2">
    <source>
        <dbReference type="EMBL" id="HGQ64375.1"/>
    </source>
</evidence>
<accession>A0A7C4JJZ9</accession>
<dbReference type="EMBL" id="DTBD01000028">
    <property type="protein sequence ID" value="HGQ64375.1"/>
    <property type="molecule type" value="Genomic_DNA"/>
</dbReference>
<dbReference type="PANTHER" id="PTHR42240">
    <property type="entry name" value="DUF211 DOMAIN-CONTAINING PROTEIN"/>
    <property type="match status" value="1"/>
</dbReference>
<dbReference type="Pfam" id="PF02680">
    <property type="entry name" value="DUF211"/>
    <property type="match status" value="1"/>
</dbReference>
<reference evidence="2" key="1">
    <citation type="journal article" date="2020" name="mSystems">
        <title>Genome- and Community-Level Interaction Insights into Carbon Utilization and Element Cycling Functions of Hydrothermarchaeota in Hydrothermal Sediment.</title>
        <authorList>
            <person name="Zhou Z."/>
            <person name="Liu Y."/>
            <person name="Xu W."/>
            <person name="Pan J."/>
            <person name="Luo Z.H."/>
            <person name="Li M."/>
        </authorList>
    </citation>
    <scope>NUCLEOTIDE SEQUENCE [LARGE SCALE GENOMIC DNA]</scope>
    <source>
        <strain evidence="2">SpSt-637</strain>
        <strain evidence="1">SpSt-667</strain>
    </source>
</reference>
<dbReference type="EMBL" id="DTCK01000012">
    <property type="protein sequence ID" value="HGQ35449.1"/>
    <property type="molecule type" value="Genomic_DNA"/>
</dbReference>
<dbReference type="PANTHER" id="PTHR42240:SF1">
    <property type="entry name" value="DUF211 DOMAIN-CONTAINING PROTEIN"/>
    <property type="match status" value="1"/>
</dbReference>
<evidence type="ECO:0000313" key="1">
    <source>
        <dbReference type="EMBL" id="HGQ35449.1"/>
    </source>
</evidence>
<dbReference type="InterPro" id="IPR023129">
    <property type="entry name" value="MTH889-like_dom_sf"/>
</dbReference>
<evidence type="ECO:0008006" key="3">
    <source>
        <dbReference type="Google" id="ProtNLM"/>
    </source>
</evidence>
<dbReference type="Gene3D" id="3.30.70.1340">
    <property type="entry name" value="MTH889-like domain"/>
    <property type="match status" value="1"/>
</dbReference>
<dbReference type="SUPFAM" id="SSF160363">
    <property type="entry name" value="MTH889-like"/>
    <property type="match status" value="1"/>
</dbReference>
<sequence length="84" mass="9230">MPITKLVLDVLKTIKGSSIVELAEKIVEVPGIRTVNVKVNEIDVETLTLTIIIEGERIDYTKIKNIIDSMGAVIHSIDEVTATK</sequence>
<proteinExistence type="predicted"/>
<dbReference type="AlphaFoldDB" id="A0A7C4JJZ9"/>